<evidence type="ECO:0000313" key="2">
    <source>
        <dbReference type="EMBL" id="KAF8380157.1"/>
    </source>
</evidence>
<protein>
    <submittedName>
        <fullName evidence="2">Uncharacterized protein</fullName>
    </submittedName>
</protein>
<dbReference type="PANTHER" id="PTHR36723:SF1">
    <property type="entry name" value="F22C12.19"/>
    <property type="match status" value="1"/>
</dbReference>
<sequence>MGASRWRVSRSLGALNSGGAEDHSSEVVDQLPSVRADMLEGSREEGNRGGGHDKIGGGNSGAVTVGGLGIEDTNYSKIVEKLSEGIGSPLQGKFWEIGEVDIHDVTKHVDELSLNELLDGSYMCPSLCQDKGKKAANTNENILLSVRRACSILQLRRPVQYQNAVELDSSSNRKTSTCLLSSDCLLTSSIDCVKGDDYMSDLASCKRVNHLLRCSILYLKIQDSFSKRGAPANMSDSSLYQPEDILERITLPPPGFLDSLLVDAAKPTVSSTSTVQRLRKPICHKTSLPPFPWSHSFGGPWRTNFDAGKLSTNRSICQGRWASPSTSTCLVPSNVPPVLDVYPSFRCRSEGSYDQSDVFGICVMPHSRCLPWIEQSRMMSWAFFKTTNRCSTTWEIASHSTKQNQISGSGMIRWPKKASQMAMKARKSM</sequence>
<organism evidence="2 3">
    <name type="scientific">Tetracentron sinense</name>
    <name type="common">Spur-leaf</name>
    <dbReference type="NCBI Taxonomy" id="13715"/>
    <lineage>
        <taxon>Eukaryota</taxon>
        <taxon>Viridiplantae</taxon>
        <taxon>Streptophyta</taxon>
        <taxon>Embryophyta</taxon>
        <taxon>Tracheophyta</taxon>
        <taxon>Spermatophyta</taxon>
        <taxon>Magnoliopsida</taxon>
        <taxon>Trochodendrales</taxon>
        <taxon>Trochodendraceae</taxon>
        <taxon>Tetracentron</taxon>
    </lineage>
</organism>
<comment type="caution">
    <text evidence="2">The sequence shown here is derived from an EMBL/GenBank/DDBJ whole genome shotgun (WGS) entry which is preliminary data.</text>
</comment>
<keyword evidence="3" id="KW-1185">Reference proteome</keyword>
<gene>
    <name evidence="2" type="ORF">HHK36_027640</name>
</gene>
<evidence type="ECO:0000256" key="1">
    <source>
        <dbReference type="SAM" id="MobiDB-lite"/>
    </source>
</evidence>
<name>A0A835D1F0_TETSI</name>
<dbReference type="Proteomes" id="UP000655225">
    <property type="component" value="Unassembled WGS sequence"/>
</dbReference>
<feature type="region of interest" description="Disordered" evidence="1">
    <location>
        <begin position="40"/>
        <end position="59"/>
    </location>
</feature>
<evidence type="ECO:0000313" key="3">
    <source>
        <dbReference type="Proteomes" id="UP000655225"/>
    </source>
</evidence>
<dbReference type="EMBL" id="JABCRI010000021">
    <property type="protein sequence ID" value="KAF8380157.1"/>
    <property type="molecule type" value="Genomic_DNA"/>
</dbReference>
<proteinExistence type="predicted"/>
<feature type="compositionally biased region" description="Basic and acidic residues" evidence="1">
    <location>
        <begin position="40"/>
        <end position="55"/>
    </location>
</feature>
<dbReference type="PANTHER" id="PTHR36723">
    <property type="entry name" value="F22C12.19"/>
    <property type="match status" value="1"/>
</dbReference>
<accession>A0A835D1F0</accession>
<dbReference type="AlphaFoldDB" id="A0A835D1F0"/>
<dbReference type="OrthoDB" id="755659at2759"/>
<reference evidence="2 3" key="1">
    <citation type="submission" date="2020-04" db="EMBL/GenBank/DDBJ databases">
        <title>Plant Genome Project.</title>
        <authorList>
            <person name="Zhang R.-G."/>
        </authorList>
    </citation>
    <scope>NUCLEOTIDE SEQUENCE [LARGE SCALE GENOMIC DNA]</scope>
    <source>
        <strain evidence="2">YNK0</strain>
        <tissue evidence="2">Leaf</tissue>
    </source>
</reference>